<organism evidence="2 3">
    <name type="scientific">Breznakibacter xylanolyticus</name>
    <dbReference type="NCBI Taxonomy" id="990"/>
    <lineage>
        <taxon>Bacteria</taxon>
        <taxon>Pseudomonadati</taxon>
        <taxon>Bacteroidota</taxon>
        <taxon>Bacteroidia</taxon>
        <taxon>Marinilabiliales</taxon>
        <taxon>Marinilabiliaceae</taxon>
        <taxon>Breznakibacter</taxon>
    </lineage>
</organism>
<dbReference type="OrthoDB" id="5557682at2"/>
<evidence type="ECO:0000256" key="1">
    <source>
        <dbReference type="SAM" id="MobiDB-lite"/>
    </source>
</evidence>
<reference evidence="2 3" key="1">
    <citation type="submission" date="2018-06" db="EMBL/GenBank/DDBJ databases">
        <title>Genomic Encyclopedia of Archaeal and Bacterial Type Strains, Phase II (KMG-II): from individual species to whole genera.</title>
        <authorList>
            <person name="Goeker M."/>
        </authorList>
    </citation>
    <scope>NUCLEOTIDE SEQUENCE [LARGE SCALE GENOMIC DNA]</scope>
    <source>
        <strain evidence="2 3">DSM 6779</strain>
    </source>
</reference>
<feature type="region of interest" description="Disordered" evidence="1">
    <location>
        <begin position="587"/>
        <end position="607"/>
    </location>
</feature>
<sequence>MNRIFSHPLQLWGSLLLVLTSCNGTPNPGQPTPTLLEKIESVIEGEAPDAYSPLNALMVLPEQPQPGDTLRLVTTGGGNIRKAKIIVSSPSGDLTSLSSRSGNELPCWRVETYLAQTEGIHEVNVLIDGNEVAHLYFKVAPRKTLPKVGKIWHTRRGWDAAMETLYSAWVNALFSGCDEQASWKALHEVTQNRERNFLHNSLCLREDETQGSAVVQMTPDCADNPFFLRAYFAWKLGLPFGFHLSDRGYLGKAPKTGQWITNESPSSHTHPVKAFNTLIRRAMDGVHSGTGRTALDNPDADYYPVALTHQALRPGTVFADPYGHTFIVVSYVAQTNHRPGVLLAVDAQPDKTVAIKRFWRGNFLFNTNGVVGEPGFKAFRPIALVDGKLHPLPNDSLIDTRGYAPYSLQQRSMAADSFYLAMERIINPRPLDPQTALMDMIKALHEQLQVRVKSVATGEAYMQAHPGTVIPMPGTANGIFLAGGLWEEYSTPNRDLRLLIAIDALLELPNRVALSPHDFDIPALTSPDDMKQKLQKIIDKETQNRTIIYTRTDGREQTLTLADIIARRAAFEMAYNPNDGIEIRWGAPTGSDERTSCRRQASPHQQKTMQTVRHWFEKRLHPPT</sequence>
<proteinExistence type="predicted"/>
<keyword evidence="3" id="KW-1185">Reference proteome</keyword>
<accession>A0A2W7N4X8</accession>
<dbReference type="RefSeq" id="WP_111446074.1">
    <property type="nucleotide sequence ID" value="NZ_QKZK01000017.1"/>
</dbReference>
<dbReference type="EMBL" id="QKZK01000017">
    <property type="protein sequence ID" value="PZX15131.1"/>
    <property type="molecule type" value="Genomic_DNA"/>
</dbReference>
<gene>
    <name evidence="2" type="ORF">LX69_02218</name>
</gene>
<dbReference type="Proteomes" id="UP000249239">
    <property type="component" value="Unassembled WGS sequence"/>
</dbReference>
<dbReference type="PROSITE" id="PS51257">
    <property type="entry name" value="PROKAR_LIPOPROTEIN"/>
    <property type="match status" value="1"/>
</dbReference>
<dbReference type="AlphaFoldDB" id="A0A2W7N4X8"/>
<evidence type="ECO:0000313" key="3">
    <source>
        <dbReference type="Proteomes" id="UP000249239"/>
    </source>
</evidence>
<name>A0A2W7N4X8_9BACT</name>
<comment type="caution">
    <text evidence="2">The sequence shown here is derived from an EMBL/GenBank/DDBJ whole genome shotgun (WGS) entry which is preliminary data.</text>
</comment>
<evidence type="ECO:0000313" key="2">
    <source>
        <dbReference type="EMBL" id="PZX15131.1"/>
    </source>
</evidence>
<feature type="compositionally biased region" description="Polar residues" evidence="1">
    <location>
        <begin position="598"/>
        <end position="607"/>
    </location>
</feature>
<protein>
    <submittedName>
        <fullName evidence="2">Uncharacterized protein</fullName>
    </submittedName>
</protein>